<dbReference type="SUPFAM" id="SSF52172">
    <property type="entry name" value="CheY-like"/>
    <property type="match status" value="1"/>
</dbReference>
<gene>
    <name evidence="5" type="ORF">A4V09_01785</name>
</gene>
<dbReference type="GO" id="GO:0000160">
    <property type="term" value="P:phosphorelay signal transduction system"/>
    <property type="evidence" value="ECO:0007669"/>
    <property type="project" value="InterPro"/>
</dbReference>
<proteinExistence type="predicted"/>
<dbReference type="InterPro" id="IPR001789">
    <property type="entry name" value="Sig_transdc_resp-reg_receiver"/>
</dbReference>
<dbReference type="PROSITE" id="PS50110">
    <property type="entry name" value="RESPONSE_REGULATORY"/>
    <property type="match status" value="1"/>
</dbReference>
<evidence type="ECO:0000256" key="1">
    <source>
        <dbReference type="ARBA" id="ARBA00018672"/>
    </source>
</evidence>
<keyword evidence="6" id="KW-1185">Reference proteome</keyword>
<evidence type="ECO:0000313" key="6">
    <source>
        <dbReference type="Proteomes" id="UP000092574"/>
    </source>
</evidence>
<comment type="function">
    <text evidence="2">May play the central regulatory role in sporulation. It may be an element of the effector pathway responsible for the activation of sporulation genes in response to nutritional stress. Spo0A may act in concert with spo0H (a sigma factor) to control the expression of some genes that are critical to the sporulation process.</text>
</comment>
<name>A0A1C7I4R8_9FIRM</name>
<reference evidence="5" key="1">
    <citation type="submission" date="2017-04" db="EMBL/GenBank/DDBJ databases">
        <title>Complete Genome Sequences of Twelve Strains of a Stable Defined Moderately Diverse Mouse Microbiota 2 (sDMDMm2).</title>
        <authorList>
            <person name="Uchimura Y."/>
            <person name="Wyss M."/>
            <person name="Brugiroux S."/>
            <person name="Limenitakis J.P."/>
            <person name="Stecher B."/>
            <person name="McCoy K.D."/>
            <person name="Macpherson A.J."/>
        </authorList>
    </citation>
    <scope>NUCLEOTIDE SEQUENCE</scope>
    <source>
        <strain evidence="5">YL58</strain>
    </source>
</reference>
<feature type="domain" description="Response regulatory" evidence="4">
    <location>
        <begin position="1"/>
        <end position="61"/>
    </location>
</feature>
<protein>
    <recommendedName>
        <fullName evidence="1">Stage 0 sporulation protein A homolog</fullName>
    </recommendedName>
</protein>
<evidence type="ECO:0000313" key="5">
    <source>
        <dbReference type="EMBL" id="ANU74601.1"/>
    </source>
</evidence>
<comment type="caution">
    <text evidence="3">Lacks conserved residue(s) required for the propagation of feature annotation.</text>
</comment>
<dbReference type="AlphaFoldDB" id="A0A1C7I4R8"/>
<dbReference type="Proteomes" id="UP000092574">
    <property type="component" value="Chromosome"/>
</dbReference>
<dbReference type="Gene3D" id="3.40.50.2300">
    <property type="match status" value="1"/>
</dbReference>
<dbReference type="InterPro" id="IPR011006">
    <property type="entry name" value="CheY-like_superfamily"/>
</dbReference>
<evidence type="ECO:0000256" key="2">
    <source>
        <dbReference type="ARBA" id="ARBA00024867"/>
    </source>
</evidence>
<accession>A0A1C7I4R8</accession>
<evidence type="ECO:0000256" key="3">
    <source>
        <dbReference type="PROSITE-ProRule" id="PRU00169"/>
    </source>
</evidence>
<organism evidence="5 6">
    <name type="scientific">Blautia pseudococcoides</name>
    <dbReference type="NCBI Taxonomy" id="1796616"/>
    <lineage>
        <taxon>Bacteria</taxon>
        <taxon>Bacillati</taxon>
        <taxon>Bacillota</taxon>
        <taxon>Clostridia</taxon>
        <taxon>Lachnospirales</taxon>
        <taxon>Lachnospiraceae</taxon>
        <taxon>Blautia</taxon>
    </lineage>
</organism>
<dbReference type="RefSeq" id="WP_065540830.1">
    <property type="nucleotide sequence ID" value="NZ_CP015405.2"/>
</dbReference>
<dbReference type="KEGG" id="byl:A4V09_01785"/>
<dbReference type="OrthoDB" id="9802383at2"/>
<evidence type="ECO:0000259" key="4">
    <source>
        <dbReference type="PROSITE" id="PS50110"/>
    </source>
</evidence>
<dbReference type="STRING" id="1796616.A4V09_01785"/>
<dbReference type="EMBL" id="CP015405">
    <property type="protein sequence ID" value="ANU74601.1"/>
    <property type="molecule type" value="Genomic_DNA"/>
</dbReference>
<sequence>MPGSNGLEVAHEIRSRDPAVGIIFITSLAQYAIDGYEVQGIDFMMKPVFHSQHGLHTGRWIGHFKSAGYCAGRHWTICTFRRHE</sequence>